<dbReference type="AlphaFoldDB" id="A0A200QVP0"/>
<evidence type="ECO:0000313" key="5">
    <source>
        <dbReference type="Proteomes" id="UP000195402"/>
    </source>
</evidence>
<keyword evidence="1" id="KW-0443">Lipid metabolism</keyword>
<dbReference type="PIRSF" id="PIRSF028944">
    <property type="entry name" value="Beta_gluc_GBA2"/>
    <property type="match status" value="1"/>
</dbReference>
<reference evidence="4 5" key="1">
    <citation type="journal article" date="2017" name="Mol. Plant">
        <title>The Genome of Medicinal Plant Macleaya cordata Provides New Insights into Benzylisoquinoline Alkaloids Metabolism.</title>
        <authorList>
            <person name="Liu X."/>
            <person name="Liu Y."/>
            <person name="Huang P."/>
            <person name="Ma Y."/>
            <person name="Qing Z."/>
            <person name="Tang Q."/>
            <person name="Cao H."/>
            <person name="Cheng P."/>
            <person name="Zheng Y."/>
            <person name="Yuan Z."/>
            <person name="Zhou Y."/>
            <person name="Liu J."/>
            <person name="Tang Z."/>
            <person name="Zhuo Y."/>
            <person name="Zhang Y."/>
            <person name="Yu L."/>
            <person name="Huang J."/>
            <person name="Yang P."/>
            <person name="Peng Q."/>
            <person name="Zhang J."/>
            <person name="Jiang W."/>
            <person name="Zhang Z."/>
            <person name="Lin K."/>
            <person name="Ro D.K."/>
            <person name="Chen X."/>
            <person name="Xiong X."/>
            <person name="Shang Y."/>
            <person name="Huang S."/>
            <person name="Zeng J."/>
        </authorList>
    </citation>
    <scope>NUCLEOTIDE SEQUENCE [LARGE SCALE GENOMIC DNA]</scope>
    <source>
        <strain evidence="5">cv. BLH2017</strain>
        <tissue evidence="4">Root</tissue>
    </source>
</reference>
<gene>
    <name evidence="4" type="ORF">BVC80_1811g4</name>
</gene>
<dbReference type="Proteomes" id="UP000195402">
    <property type="component" value="Unassembled WGS sequence"/>
</dbReference>
<protein>
    <recommendedName>
        <fullName evidence="1">Non-lysosomal glucosylceramidase</fullName>
        <shortName evidence="1">NLGase</shortName>
        <ecNumber evidence="1">3.2.1.45</ecNumber>
    </recommendedName>
</protein>
<keyword evidence="1" id="KW-0378">Hydrolase</keyword>
<comment type="function">
    <text evidence="1">Non-lysosomal glucosylceramidase that catalyzes the hydrolysis of glucosylceramide (GlcCer) to free glucose and ceramide.</text>
</comment>
<comment type="catalytic activity">
    <reaction evidence="1">
        <text>a beta-D-glucosyl-(1&lt;-&gt;1')-N-acylsphing-4-enine + H2O = an N-acylsphing-4-enine + D-glucose</text>
        <dbReference type="Rhea" id="RHEA:13269"/>
        <dbReference type="ChEBI" id="CHEBI:4167"/>
        <dbReference type="ChEBI" id="CHEBI:15377"/>
        <dbReference type="ChEBI" id="CHEBI:22801"/>
        <dbReference type="ChEBI" id="CHEBI:52639"/>
        <dbReference type="EC" id="3.2.1.45"/>
    </reaction>
</comment>
<dbReference type="GO" id="GO:0006680">
    <property type="term" value="P:glucosylceramide catabolic process"/>
    <property type="evidence" value="ECO:0007669"/>
    <property type="project" value="InterPro"/>
</dbReference>
<name>A0A200QVP0_MACCD</name>
<dbReference type="InterPro" id="IPR012341">
    <property type="entry name" value="6hp_glycosidase-like_sf"/>
</dbReference>
<dbReference type="GO" id="GO:0016020">
    <property type="term" value="C:membrane"/>
    <property type="evidence" value="ECO:0007669"/>
    <property type="project" value="InterPro"/>
</dbReference>
<dbReference type="EC" id="3.2.1.45" evidence="1"/>
<sequence>MASNLTFFQSKHLVLAPLGFRLWRHVKEEISKGQVAIIDPFNKRLVTSCHGVPLGGIGAGSIGRSYRGEFQRFQLFPTICEDTPLLANQFSVFVSRSNGKRYSTVLSPRTPQLLKESTTSGIGSWDWNLNGKSSTYHALFPRAWTVYEGEPDPELKIVCRQISPFIPHNYKESSLPVAVFTFTLFNSGSSAADVNLLFTWANSVGGDSGSSGSHSNSKIPTRDGVHGVLLHHKTGNGQPPVTYAIAAQETADVKVSECPCFLISGNSQGVTAKDMWHEIKEHGSFEHLALDETWITSEPGSSIGAAIAASLTLPSNTTRTVTFSLAWACPEVNFSSGNTYHRRYTKFYGTHGNAAANLAHDAIFEHRHWESQIETWQRPILEDKRLPEWYPITLFNELYYLNSGGTIWTDGSLPMQSLATIGDRKFSLDNSRSDTNTPIITSQNDIAVDILERMTSVFEQIHTPVASNSAFGTSLLQKGDENIGQFLYLEGIEYHMWNTYDVHFYSSFALIMLFPKLELSIQRDFAAAVMMHDPDRVTVLDDGKWAQRKALGAVPHDLGLKNPWFEVNAYNFYNTDRWKDLNPKFVLQVYRDVIATGDKSFARAVWPAVYMAMAYMDQFDKDRDGMIENEGFPDQTYDVWSVSGVSAYSGGLWVAALQAASAMAREVGDKASEEHFWLKFQKAKSVYSQLWNGSYFNYDNSGGSSSSSIQADQLAGQWYARACQLLPIVDKDKAQSALEKVYNFNVLKVKDGKRGAVNGMRPDGRVDTTAMQSREIWSGVTYAVSASMIHEGLDEMAFKTASGVYEASWSQEGLGYSFQTPEAWDTDDRYRSLAYMRPLAIWAMQWALSPPKLFKEEKMGSEELLKEDPLLFGHHDGFSRVAKLLKLPEDRDTRSFLQVLYDSTCRRK</sequence>
<dbReference type="InterPro" id="IPR052566">
    <property type="entry name" value="Non-lysos_glucosylceramidase"/>
</dbReference>
<keyword evidence="1" id="KW-0326">Glycosidase</keyword>
<dbReference type="InterPro" id="IPR008928">
    <property type="entry name" value="6-hairpin_glycosidase_sf"/>
</dbReference>
<dbReference type="GO" id="GO:0005975">
    <property type="term" value="P:carbohydrate metabolic process"/>
    <property type="evidence" value="ECO:0007669"/>
    <property type="project" value="InterPro"/>
</dbReference>
<comment type="similarity">
    <text evidence="1">Belongs to the non-lysosomal glucosylceramidase family.</text>
</comment>
<accession>A0A200QVP0</accession>
<dbReference type="OMA" id="HDLGAPN"/>
<dbReference type="OrthoDB" id="730489at2759"/>
<dbReference type="FunCoup" id="A0A200QVP0">
    <property type="interactions" value="1323"/>
</dbReference>
<keyword evidence="1" id="KW-0472">Membrane</keyword>
<dbReference type="EMBL" id="MVGT01001029">
    <property type="protein sequence ID" value="OVA14548.1"/>
    <property type="molecule type" value="Genomic_DNA"/>
</dbReference>
<dbReference type="Gene3D" id="1.50.10.10">
    <property type="match status" value="1"/>
</dbReference>
<dbReference type="STRING" id="56857.A0A200QVP0"/>
<keyword evidence="5" id="KW-1185">Reference proteome</keyword>
<evidence type="ECO:0000256" key="1">
    <source>
        <dbReference type="PIRNR" id="PIRNR028944"/>
    </source>
</evidence>
<dbReference type="PANTHER" id="PTHR12654">
    <property type="entry name" value="BILE ACID BETA-GLUCOSIDASE-RELATED"/>
    <property type="match status" value="1"/>
</dbReference>
<dbReference type="FunFam" id="1.50.10.10:FF:000006">
    <property type="entry name" value="Non-lysosomal glucosylceramidase"/>
    <property type="match status" value="1"/>
</dbReference>
<dbReference type="Pfam" id="PF12215">
    <property type="entry name" value="Glyco_hydr_116N"/>
    <property type="match status" value="1"/>
</dbReference>
<dbReference type="GO" id="GO:0008422">
    <property type="term" value="F:beta-glucosidase activity"/>
    <property type="evidence" value="ECO:0007669"/>
    <property type="project" value="TreeGrafter"/>
</dbReference>
<evidence type="ECO:0000313" key="4">
    <source>
        <dbReference type="EMBL" id="OVA14548.1"/>
    </source>
</evidence>
<evidence type="ECO:0000259" key="3">
    <source>
        <dbReference type="Pfam" id="PF12215"/>
    </source>
</evidence>
<organism evidence="4 5">
    <name type="scientific">Macleaya cordata</name>
    <name type="common">Five-seeded plume-poppy</name>
    <name type="synonym">Bocconia cordata</name>
    <dbReference type="NCBI Taxonomy" id="56857"/>
    <lineage>
        <taxon>Eukaryota</taxon>
        <taxon>Viridiplantae</taxon>
        <taxon>Streptophyta</taxon>
        <taxon>Embryophyta</taxon>
        <taxon>Tracheophyta</taxon>
        <taxon>Spermatophyta</taxon>
        <taxon>Magnoliopsida</taxon>
        <taxon>Ranunculales</taxon>
        <taxon>Papaveraceae</taxon>
        <taxon>Papaveroideae</taxon>
        <taxon>Macleaya</taxon>
    </lineage>
</organism>
<dbReference type="InterPro" id="IPR024462">
    <property type="entry name" value="GH116_N"/>
</dbReference>
<dbReference type="PANTHER" id="PTHR12654:SF3">
    <property type="entry name" value="NON-LYSOSOMAL GLUCOSYLCERAMIDASE"/>
    <property type="match status" value="1"/>
</dbReference>
<dbReference type="Pfam" id="PF04685">
    <property type="entry name" value="DUF608"/>
    <property type="match status" value="1"/>
</dbReference>
<comment type="caution">
    <text evidence="4">The sequence shown here is derived from an EMBL/GenBank/DDBJ whole genome shotgun (WGS) entry which is preliminary data.</text>
</comment>
<dbReference type="InterPro" id="IPR014551">
    <property type="entry name" value="B_Glucosidase_GBA2-typ"/>
</dbReference>
<dbReference type="InParanoid" id="A0A200QVP0"/>
<dbReference type="SUPFAM" id="SSF48208">
    <property type="entry name" value="Six-hairpin glycosidases"/>
    <property type="match status" value="1"/>
</dbReference>
<feature type="domain" description="Glycosyl-hydrolase family 116 catalytic region" evidence="2">
    <location>
        <begin position="484"/>
        <end position="844"/>
    </location>
</feature>
<proteinExistence type="inferred from homology"/>
<dbReference type="GO" id="GO:0004348">
    <property type="term" value="F:glucosylceramidase activity"/>
    <property type="evidence" value="ECO:0007669"/>
    <property type="project" value="UniProtKB-EC"/>
</dbReference>
<dbReference type="InterPro" id="IPR006775">
    <property type="entry name" value="GH116_catalytic"/>
</dbReference>
<feature type="domain" description="Glycosyl-hydrolase family 116 N-terminal" evidence="3">
    <location>
        <begin position="51"/>
        <end position="369"/>
    </location>
</feature>
<evidence type="ECO:0000259" key="2">
    <source>
        <dbReference type="Pfam" id="PF04685"/>
    </source>
</evidence>